<feature type="transmembrane region" description="Helical" evidence="1">
    <location>
        <begin position="20"/>
        <end position="35"/>
    </location>
</feature>
<comment type="caution">
    <text evidence="2">The sequence shown here is derived from an EMBL/GenBank/DDBJ whole genome shotgun (WGS) entry which is preliminary data.</text>
</comment>
<keyword evidence="1" id="KW-1133">Transmembrane helix</keyword>
<feature type="non-terminal residue" evidence="2">
    <location>
        <position position="36"/>
    </location>
</feature>
<protein>
    <submittedName>
        <fullName evidence="2">Uncharacterized protein</fullName>
    </submittedName>
</protein>
<keyword evidence="1" id="KW-0812">Transmembrane</keyword>
<dbReference type="EMBL" id="BARU01018200">
    <property type="protein sequence ID" value="GAH53671.1"/>
    <property type="molecule type" value="Genomic_DNA"/>
</dbReference>
<name>X1G6Y3_9ZZZZ</name>
<gene>
    <name evidence="2" type="ORF">S03H2_30104</name>
</gene>
<reference evidence="2" key="1">
    <citation type="journal article" date="2014" name="Front. Microbiol.">
        <title>High frequency of phylogenetically diverse reductive dehalogenase-homologous genes in deep subseafloor sedimentary metagenomes.</title>
        <authorList>
            <person name="Kawai M."/>
            <person name="Futagami T."/>
            <person name="Toyoda A."/>
            <person name="Takaki Y."/>
            <person name="Nishi S."/>
            <person name="Hori S."/>
            <person name="Arai W."/>
            <person name="Tsubouchi T."/>
            <person name="Morono Y."/>
            <person name="Uchiyama I."/>
            <person name="Ito T."/>
            <person name="Fujiyama A."/>
            <person name="Inagaki F."/>
            <person name="Takami H."/>
        </authorList>
    </citation>
    <scope>NUCLEOTIDE SEQUENCE</scope>
    <source>
        <strain evidence="2">Expedition CK06-06</strain>
    </source>
</reference>
<sequence length="36" mass="4271">MSSRRSSLFTGRDRGRRSSKIMWITIGIFVFTLFLF</sequence>
<evidence type="ECO:0000313" key="2">
    <source>
        <dbReference type="EMBL" id="GAH53671.1"/>
    </source>
</evidence>
<evidence type="ECO:0000256" key="1">
    <source>
        <dbReference type="SAM" id="Phobius"/>
    </source>
</evidence>
<keyword evidence="1" id="KW-0472">Membrane</keyword>
<proteinExistence type="predicted"/>
<accession>X1G6Y3</accession>
<organism evidence="2">
    <name type="scientific">marine sediment metagenome</name>
    <dbReference type="NCBI Taxonomy" id="412755"/>
    <lineage>
        <taxon>unclassified sequences</taxon>
        <taxon>metagenomes</taxon>
        <taxon>ecological metagenomes</taxon>
    </lineage>
</organism>
<dbReference type="AlphaFoldDB" id="X1G6Y3"/>